<keyword evidence="2" id="KW-1185">Reference proteome</keyword>
<name>A0ACC3D9G8_9PEZI</name>
<feature type="non-terminal residue" evidence="1">
    <location>
        <position position="1"/>
    </location>
</feature>
<sequence length="321" mass="35260">LFNTMGSNNNNNNDKGNDPPKKGDKNDSKGVRQRDSAPKRKRDVSLSGGCAAEARRPRCESPNPESRAPQCADPAACAVRRCEFRINMMSALDSLDLRALGLQTWLDGREGRLRETREEIAAGPATCEDGDVSSETMDHSDWSFPWDESSLSDECSCGSRRDSGYGSDSMVPPALTIGTTAEPSTTVVTEPSRQTYSTESKRRRNQPLRHGEPMGPPEPRASRTSSASDYLLQPDIEGMAWSGNYQFRLRDLLDGTLIAQRVSEAHDANNMFVINTRVSDWAANISDEADDVAGEDAEDVAEAEDEDDEGRISQNELPTLR</sequence>
<evidence type="ECO:0000313" key="2">
    <source>
        <dbReference type="Proteomes" id="UP001186974"/>
    </source>
</evidence>
<accession>A0ACC3D9G8</accession>
<gene>
    <name evidence="1" type="ORF">LTS18_011454</name>
</gene>
<comment type="caution">
    <text evidence="1">The sequence shown here is derived from an EMBL/GenBank/DDBJ whole genome shotgun (WGS) entry which is preliminary data.</text>
</comment>
<reference evidence="1" key="1">
    <citation type="submission" date="2024-09" db="EMBL/GenBank/DDBJ databases">
        <title>Black Yeasts Isolated from many extreme environments.</title>
        <authorList>
            <person name="Coleine C."/>
            <person name="Stajich J.E."/>
            <person name="Selbmann L."/>
        </authorList>
    </citation>
    <scope>NUCLEOTIDE SEQUENCE</scope>
    <source>
        <strain evidence="1">CCFEE 5737</strain>
    </source>
</reference>
<dbReference type="Proteomes" id="UP001186974">
    <property type="component" value="Unassembled WGS sequence"/>
</dbReference>
<evidence type="ECO:0000313" key="1">
    <source>
        <dbReference type="EMBL" id="KAK3063948.1"/>
    </source>
</evidence>
<dbReference type="EMBL" id="JAWDJW010006665">
    <property type="protein sequence ID" value="KAK3063948.1"/>
    <property type="molecule type" value="Genomic_DNA"/>
</dbReference>
<organism evidence="1 2">
    <name type="scientific">Coniosporium uncinatum</name>
    <dbReference type="NCBI Taxonomy" id="93489"/>
    <lineage>
        <taxon>Eukaryota</taxon>
        <taxon>Fungi</taxon>
        <taxon>Dikarya</taxon>
        <taxon>Ascomycota</taxon>
        <taxon>Pezizomycotina</taxon>
        <taxon>Dothideomycetes</taxon>
        <taxon>Dothideomycetes incertae sedis</taxon>
        <taxon>Coniosporium</taxon>
    </lineage>
</organism>
<proteinExistence type="predicted"/>
<protein>
    <submittedName>
        <fullName evidence="1">Uncharacterized protein</fullName>
    </submittedName>
</protein>